<sequence length="96" mass="11615">MEPYAVNIDNQAQVWKNLYNDIVEPNIKDSSFKLNNSIRISKWKDRFEKGYKNNWSREIFTIHQILPGQPIVYELKDLMGDNITLYYRSYILRERN</sequence>
<protein>
    <submittedName>
        <fullName evidence="1">Chromo domain-containing protein</fullName>
    </submittedName>
</protein>
<name>A0AAV4WNJ8_CAEEX</name>
<organism evidence="1 2">
    <name type="scientific">Caerostris extrusa</name>
    <name type="common">Bark spider</name>
    <name type="synonym">Caerostris bankana</name>
    <dbReference type="NCBI Taxonomy" id="172846"/>
    <lineage>
        <taxon>Eukaryota</taxon>
        <taxon>Metazoa</taxon>
        <taxon>Ecdysozoa</taxon>
        <taxon>Arthropoda</taxon>
        <taxon>Chelicerata</taxon>
        <taxon>Arachnida</taxon>
        <taxon>Araneae</taxon>
        <taxon>Araneomorphae</taxon>
        <taxon>Entelegynae</taxon>
        <taxon>Araneoidea</taxon>
        <taxon>Araneidae</taxon>
        <taxon>Caerostris</taxon>
    </lineage>
</organism>
<keyword evidence="2" id="KW-1185">Reference proteome</keyword>
<dbReference type="EMBL" id="BPLR01016493">
    <property type="protein sequence ID" value="GIY84252.1"/>
    <property type="molecule type" value="Genomic_DNA"/>
</dbReference>
<reference evidence="1 2" key="1">
    <citation type="submission" date="2021-06" db="EMBL/GenBank/DDBJ databases">
        <title>Caerostris extrusa draft genome.</title>
        <authorList>
            <person name="Kono N."/>
            <person name="Arakawa K."/>
        </authorList>
    </citation>
    <scope>NUCLEOTIDE SEQUENCE [LARGE SCALE GENOMIC DNA]</scope>
</reference>
<dbReference type="PANTHER" id="PTHR46585">
    <property type="entry name" value="INTEGRASE CORE DOMAIN CONTAINING PROTEIN"/>
    <property type="match status" value="1"/>
</dbReference>
<accession>A0AAV4WNJ8</accession>
<dbReference type="PANTHER" id="PTHR46585:SF1">
    <property type="entry name" value="CHROMO DOMAIN-CONTAINING PROTEIN"/>
    <property type="match status" value="1"/>
</dbReference>
<dbReference type="AlphaFoldDB" id="A0AAV4WNJ8"/>
<evidence type="ECO:0000313" key="2">
    <source>
        <dbReference type="Proteomes" id="UP001054945"/>
    </source>
</evidence>
<gene>
    <name evidence="1" type="primary">AVEN_40561_1</name>
    <name evidence="1" type="ORF">CEXT_705891</name>
</gene>
<proteinExistence type="predicted"/>
<comment type="caution">
    <text evidence="1">The sequence shown here is derived from an EMBL/GenBank/DDBJ whole genome shotgun (WGS) entry which is preliminary data.</text>
</comment>
<dbReference type="Proteomes" id="UP001054945">
    <property type="component" value="Unassembled WGS sequence"/>
</dbReference>
<evidence type="ECO:0000313" key="1">
    <source>
        <dbReference type="EMBL" id="GIY84252.1"/>
    </source>
</evidence>